<dbReference type="AlphaFoldDB" id="A0A1K2A0E7"/>
<dbReference type="STRING" id="1893.SAMN02787144_1006210"/>
<evidence type="ECO:0008006" key="4">
    <source>
        <dbReference type="Google" id="ProtNLM"/>
    </source>
</evidence>
<organism evidence="2 3">
    <name type="scientific">Streptomyces atratus</name>
    <dbReference type="NCBI Taxonomy" id="1893"/>
    <lineage>
        <taxon>Bacteria</taxon>
        <taxon>Bacillati</taxon>
        <taxon>Actinomycetota</taxon>
        <taxon>Actinomycetes</taxon>
        <taxon>Kitasatosporales</taxon>
        <taxon>Streptomycetaceae</taxon>
        <taxon>Streptomyces</taxon>
    </lineage>
</organism>
<reference evidence="2 3" key="1">
    <citation type="submission" date="2016-11" db="EMBL/GenBank/DDBJ databases">
        <authorList>
            <person name="Jaros S."/>
            <person name="Januszkiewicz K."/>
            <person name="Wedrychowicz H."/>
        </authorList>
    </citation>
    <scope>NUCLEOTIDE SEQUENCE [LARGE SCALE GENOMIC DNA]</scope>
    <source>
        <strain evidence="2 3">OK807</strain>
    </source>
</reference>
<proteinExistence type="predicted"/>
<accession>A0A1K2A0E7</accession>
<keyword evidence="1" id="KW-0812">Transmembrane</keyword>
<gene>
    <name evidence="2" type="ORF">SAMN02787144_1006210</name>
</gene>
<dbReference type="OrthoDB" id="4255890at2"/>
<keyword evidence="1" id="KW-1133">Transmembrane helix</keyword>
<name>A0A1K2A0E7_STRAR</name>
<feature type="transmembrane region" description="Helical" evidence="1">
    <location>
        <begin position="20"/>
        <end position="41"/>
    </location>
</feature>
<sequence>MSGRRWLCRSGAWARVTGKVVGGLAVTALAALLVVLGYGFVRGGLDGLNDASAVAAHRRSVDGVVVAKEKVAGPQGSRFKRIEVRFTTPSGSSYQFWEGGDADVGDTIRVHYEPGRPETASTNSVTSNRVGYGMLALIGLALMVLMPILLVRLGREGVRDIRRALGSALTRSSGA</sequence>
<evidence type="ECO:0000256" key="1">
    <source>
        <dbReference type="SAM" id="Phobius"/>
    </source>
</evidence>
<protein>
    <recommendedName>
        <fullName evidence="4">DUF3592 domain-containing protein</fullName>
    </recommendedName>
</protein>
<evidence type="ECO:0000313" key="2">
    <source>
        <dbReference type="EMBL" id="SFX79986.1"/>
    </source>
</evidence>
<evidence type="ECO:0000313" key="3">
    <source>
        <dbReference type="Proteomes" id="UP000181909"/>
    </source>
</evidence>
<feature type="transmembrane region" description="Helical" evidence="1">
    <location>
        <begin position="130"/>
        <end position="153"/>
    </location>
</feature>
<dbReference type="Proteomes" id="UP000181909">
    <property type="component" value="Unassembled WGS sequence"/>
</dbReference>
<dbReference type="RefSeq" id="WP_072485419.1">
    <property type="nucleotide sequence ID" value="NZ_CP108277.1"/>
</dbReference>
<dbReference type="EMBL" id="FPJO01000006">
    <property type="protein sequence ID" value="SFX79986.1"/>
    <property type="molecule type" value="Genomic_DNA"/>
</dbReference>
<keyword evidence="1" id="KW-0472">Membrane</keyword>